<dbReference type="EMBL" id="RXNU01000002">
    <property type="protein sequence ID" value="RTR39879.1"/>
    <property type="molecule type" value="Genomic_DNA"/>
</dbReference>
<keyword evidence="4" id="KW-1185">Reference proteome</keyword>
<proteinExistence type="predicted"/>
<protein>
    <submittedName>
        <fullName evidence="3">Alpha/beta hydrolase</fullName>
    </submittedName>
</protein>
<dbReference type="PRINTS" id="PR00111">
    <property type="entry name" value="ABHYDROLASE"/>
</dbReference>
<dbReference type="Pfam" id="PF00561">
    <property type="entry name" value="Abhydrolase_1"/>
    <property type="match status" value="1"/>
</dbReference>
<dbReference type="GO" id="GO:0016787">
    <property type="term" value="F:hydrolase activity"/>
    <property type="evidence" value="ECO:0007669"/>
    <property type="project" value="UniProtKB-KW"/>
</dbReference>
<gene>
    <name evidence="3" type="ORF">EKG38_03735</name>
</gene>
<dbReference type="OrthoDB" id="5296151at2"/>
<evidence type="ECO:0000313" key="3">
    <source>
        <dbReference type="EMBL" id="RTR39879.1"/>
    </source>
</evidence>
<sequence>MCQQIKTEKVILANGEQIYYRECGKGPVLVLLHGNMTSSFHLEEFIKSISSGVRVIAPDMRGFGLSSYKQPISSLNELSDDIADLLNQLNVEHYAIAGWSTGGGVAMQHCIDHREKVSQLVLMSSIGVSGYPIKSNGGQGDYLKSKQAILNDPMFAPVFTAFENKDKAFVRGLWDMVVYNHKKPAAETYELLLDDVLTQVNLADIYFSLSVFNLSDDFNGVSQGNSLIHQFKTPTLILHGDEDLVIPVDTALNTYRELKECGELVSLKTYPSSGHSLFIDQIEDISHQVLTFIK</sequence>
<dbReference type="InterPro" id="IPR050266">
    <property type="entry name" value="AB_hydrolase_sf"/>
</dbReference>
<dbReference type="PANTHER" id="PTHR43798">
    <property type="entry name" value="MONOACYLGLYCEROL LIPASE"/>
    <property type="match status" value="1"/>
</dbReference>
<dbReference type="Gene3D" id="3.40.50.1820">
    <property type="entry name" value="alpha/beta hydrolase"/>
    <property type="match status" value="1"/>
</dbReference>
<dbReference type="Proteomes" id="UP000267448">
    <property type="component" value="Unassembled WGS sequence"/>
</dbReference>
<evidence type="ECO:0000259" key="2">
    <source>
        <dbReference type="Pfam" id="PF00561"/>
    </source>
</evidence>
<keyword evidence="1 3" id="KW-0378">Hydrolase</keyword>
<dbReference type="SUPFAM" id="SSF53474">
    <property type="entry name" value="alpha/beta-Hydrolases"/>
    <property type="match status" value="1"/>
</dbReference>
<dbReference type="InterPro" id="IPR000639">
    <property type="entry name" value="Epox_hydrolase-like"/>
</dbReference>
<evidence type="ECO:0000313" key="4">
    <source>
        <dbReference type="Proteomes" id="UP000267448"/>
    </source>
</evidence>
<feature type="domain" description="AB hydrolase-1" evidence="2">
    <location>
        <begin position="27"/>
        <end position="280"/>
    </location>
</feature>
<dbReference type="InterPro" id="IPR000073">
    <property type="entry name" value="AB_hydrolase_1"/>
</dbReference>
<dbReference type="PRINTS" id="PR00412">
    <property type="entry name" value="EPOXHYDRLASE"/>
</dbReference>
<dbReference type="RefSeq" id="WP_126518840.1">
    <property type="nucleotide sequence ID" value="NZ_RXNU01000002.1"/>
</dbReference>
<dbReference type="PANTHER" id="PTHR43798:SF31">
    <property type="entry name" value="AB HYDROLASE SUPERFAMILY PROTEIN YCLE"/>
    <property type="match status" value="1"/>
</dbReference>
<organism evidence="3 4">
    <name type="scientific">Shewanella canadensis</name>
    <dbReference type="NCBI Taxonomy" id="271096"/>
    <lineage>
        <taxon>Bacteria</taxon>
        <taxon>Pseudomonadati</taxon>
        <taxon>Pseudomonadota</taxon>
        <taxon>Gammaproteobacteria</taxon>
        <taxon>Alteromonadales</taxon>
        <taxon>Shewanellaceae</taxon>
        <taxon>Shewanella</taxon>
    </lineage>
</organism>
<name>A0A3S0IUA9_9GAMM</name>
<dbReference type="GO" id="GO:0016020">
    <property type="term" value="C:membrane"/>
    <property type="evidence" value="ECO:0007669"/>
    <property type="project" value="TreeGrafter"/>
</dbReference>
<dbReference type="AlphaFoldDB" id="A0A3S0IUA9"/>
<accession>A0A3S0IUA9</accession>
<comment type="caution">
    <text evidence="3">The sequence shown here is derived from an EMBL/GenBank/DDBJ whole genome shotgun (WGS) entry which is preliminary data.</text>
</comment>
<dbReference type="InterPro" id="IPR029058">
    <property type="entry name" value="AB_hydrolase_fold"/>
</dbReference>
<reference evidence="3 4" key="1">
    <citation type="submission" date="2018-12" db="EMBL/GenBank/DDBJ databases">
        <authorList>
            <person name="Yu L."/>
        </authorList>
    </citation>
    <scope>NUCLEOTIDE SEQUENCE [LARGE SCALE GENOMIC DNA]</scope>
    <source>
        <strain evidence="3 4">HAW-EB2</strain>
    </source>
</reference>
<evidence type="ECO:0000256" key="1">
    <source>
        <dbReference type="ARBA" id="ARBA00022801"/>
    </source>
</evidence>